<keyword evidence="6" id="KW-1185">Reference proteome</keyword>
<comment type="subcellular location">
    <subcellularLocation>
        <location evidence="1">Cytoplasm</location>
    </subcellularLocation>
</comment>
<dbReference type="GO" id="GO:0005737">
    <property type="term" value="C:cytoplasm"/>
    <property type="evidence" value="ECO:0007669"/>
    <property type="project" value="UniProtKB-SubCell"/>
</dbReference>
<evidence type="ECO:0000256" key="3">
    <source>
        <dbReference type="ARBA" id="ARBA00022990"/>
    </source>
</evidence>
<dbReference type="InterPro" id="IPR002364">
    <property type="entry name" value="Quin_OxRdtase/zeta-crystal_CS"/>
</dbReference>
<keyword evidence="2" id="KW-0521">NADP</keyword>
<dbReference type="InterPro" id="IPR007138">
    <property type="entry name" value="ABM_dom"/>
</dbReference>
<dbReference type="InterPro" id="IPR011008">
    <property type="entry name" value="Dimeric_a/b-barrel"/>
</dbReference>
<gene>
    <name evidence="5" type="ORF">PDMSB3_0570</name>
</gene>
<dbReference type="PANTHER" id="PTHR44154:SF1">
    <property type="entry name" value="QUINONE OXIDOREDUCTASE"/>
    <property type="match status" value="1"/>
</dbReference>
<dbReference type="Gene3D" id="3.40.50.720">
    <property type="entry name" value="NAD(P)-binding Rossmann-like Domain"/>
    <property type="match status" value="1"/>
</dbReference>
<dbReference type="Pfam" id="PF03992">
    <property type="entry name" value="ABM"/>
    <property type="match status" value="1"/>
</dbReference>
<dbReference type="GO" id="GO:0008270">
    <property type="term" value="F:zinc ion binding"/>
    <property type="evidence" value="ECO:0007669"/>
    <property type="project" value="InterPro"/>
</dbReference>
<dbReference type="GO" id="GO:0016491">
    <property type="term" value="F:oxidoreductase activity"/>
    <property type="evidence" value="ECO:0007669"/>
    <property type="project" value="InterPro"/>
</dbReference>
<dbReference type="Proteomes" id="UP000325811">
    <property type="component" value="Chromosome II"/>
</dbReference>
<organism evidence="5 6">
    <name type="scientific">Paraburkholderia dioscoreae</name>
    <dbReference type="NCBI Taxonomy" id="2604047"/>
    <lineage>
        <taxon>Bacteria</taxon>
        <taxon>Pseudomonadati</taxon>
        <taxon>Pseudomonadota</taxon>
        <taxon>Betaproteobacteria</taxon>
        <taxon>Burkholderiales</taxon>
        <taxon>Burkholderiaceae</taxon>
        <taxon>Paraburkholderia</taxon>
    </lineage>
</organism>
<dbReference type="PANTHER" id="PTHR44154">
    <property type="entry name" value="QUINONE OXIDOREDUCTASE"/>
    <property type="match status" value="1"/>
</dbReference>
<keyword evidence="3" id="KW-0007">Acetylation</keyword>
<proteinExistence type="predicted"/>
<evidence type="ECO:0000256" key="2">
    <source>
        <dbReference type="ARBA" id="ARBA00022857"/>
    </source>
</evidence>
<reference evidence="5 6" key="1">
    <citation type="submission" date="2019-08" db="EMBL/GenBank/DDBJ databases">
        <authorList>
            <person name="Herpell B J."/>
        </authorList>
    </citation>
    <scope>NUCLEOTIDE SEQUENCE [LARGE SCALE GENOMIC DNA]</scope>
    <source>
        <strain evidence="6">Msb3</strain>
    </source>
</reference>
<dbReference type="InterPro" id="IPR036291">
    <property type="entry name" value="NAD(P)-bd_dom_sf"/>
</dbReference>
<feature type="domain" description="Enoyl reductase (ER)" evidence="4">
    <location>
        <begin position="1"/>
        <end position="187"/>
    </location>
</feature>
<dbReference type="PROSITE" id="PS01162">
    <property type="entry name" value="QOR_ZETA_CRYSTAL"/>
    <property type="match status" value="1"/>
</dbReference>
<dbReference type="AlphaFoldDB" id="A0A5Q4ZMX2"/>
<dbReference type="KEGG" id="pdio:PDMSB3_0570.1"/>
<evidence type="ECO:0000259" key="4">
    <source>
        <dbReference type="SMART" id="SM00829"/>
    </source>
</evidence>
<sequence>MGSNFDDAAALPIAYGTAHRMLFTRGKIRKGEKILILGASGGVGVACLQFAKMAGLEVFVCTSTEEKGRKLKELGADHVVNYVQNPDFAKAVWAASGKKGVDVAVNFTGGDTWIPTQRCMAVGGRILTCGSTAAISVRWTCASSGIGKWTLSGRAPTCPATSKPASTILETYENCHRLLPGAAETALARINALSERMRTQPGYCFHYVGTEADDPSCVTSVTAWATAADCSAWEARLAASPLPKVERLYNSAERFSVNMDEGPAESTPC</sequence>
<protein>
    <recommendedName>
        <fullName evidence="4">Enoyl reductase (ER) domain-containing protein</fullName>
    </recommendedName>
</protein>
<dbReference type="EMBL" id="LR699554">
    <property type="protein sequence ID" value="VVD31868.1"/>
    <property type="molecule type" value="Genomic_DNA"/>
</dbReference>
<dbReference type="InterPro" id="IPR013149">
    <property type="entry name" value="ADH-like_C"/>
</dbReference>
<accession>A0A5Q4ZMX2</accession>
<dbReference type="Gene3D" id="3.30.70.100">
    <property type="match status" value="1"/>
</dbReference>
<dbReference type="SUPFAM" id="SSF54909">
    <property type="entry name" value="Dimeric alpha+beta barrel"/>
    <property type="match status" value="1"/>
</dbReference>
<dbReference type="SMART" id="SM00829">
    <property type="entry name" value="PKS_ER"/>
    <property type="match status" value="1"/>
</dbReference>
<evidence type="ECO:0000256" key="1">
    <source>
        <dbReference type="ARBA" id="ARBA00004496"/>
    </source>
</evidence>
<dbReference type="InterPro" id="IPR020843">
    <property type="entry name" value="ER"/>
</dbReference>
<evidence type="ECO:0000313" key="5">
    <source>
        <dbReference type="EMBL" id="VVD31868.1"/>
    </source>
</evidence>
<dbReference type="InterPro" id="IPR051603">
    <property type="entry name" value="Zinc-ADH_QOR/CCCR"/>
</dbReference>
<evidence type="ECO:0000313" key="6">
    <source>
        <dbReference type="Proteomes" id="UP000325811"/>
    </source>
</evidence>
<dbReference type="SUPFAM" id="SSF51735">
    <property type="entry name" value="NAD(P)-binding Rossmann-fold domains"/>
    <property type="match status" value="1"/>
</dbReference>
<dbReference type="Pfam" id="PF00107">
    <property type="entry name" value="ADH_zinc_N"/>
    <property type="match status" value="1"/>
</dbReference>
<name>A0A5Q4ZMX2_9BURK</name>